<comment type="caution">
    <text evidence="2">The sequence shown here is derived from an EMBL/GenBank/DDBJ whole genome shotgun (WGS) entry which is preliminary data.</text>
</comment>
<gene>
    <name evidence="2" type="ORF">DTA53_24580</name>
</gene>
<accession>A0A403F9U5</accession>
<protein>
    <submittedName>
        <fullName evidence="2">Uncharacterized protein</fullName>
    </submittedName>
</protein>
<evidence type="ECO:0000256" key="1">
    <source>
        <dbReference type="SAM" id="MobiDB-lite"/>
    </source>
</evidence>
<dbReference type="AlphaFoldDB" id="A0A403F9U5"/>
<proteinExistence type="predicted"/>
<evidence type="ECO:0000313" key="2">
    <source>
        <dbReference type="EMBL" id="MJX49902.1"/>
    </source>
</evidence>
<sequence length="150" mass="15320">MHILDGSLLSGVVVIGGAYDGAGIKTEGNVTIVKGTHITGTSRYGHGVDVSGSLTRDTSSDVIVIPSNKGGVIGKENIHVLEQQPSSKALSQEVVSGLPTDMNQAGRNGVGYAGIPLVPVDISLCDGEHCQSDSLDTGKPVKESVTPSGR</sequence>
<organism evidence="2">
    <name type="scientific">Salmonella enterica</name>
    <name type="common">Salmonella choleraesuis</name>
    <dbReference type="NCBI Taxonomy" id="28901"/>
    <lineage>
        <taxon>Bacteria</taxon>
        <taxon>Pseudomonadati</taxon>
        <taxon>Pseudomonadota</taxon>
        <taxon>Gammaproteobacteria</taxon>
        <taxon>Enterobacterales</taxon>
        <taxon>Enterobacteriaceae</taxon>
        <taxon>Salmonella</taxon>
    </lineage>
</organism>
<reference evidence="2" key="1">
    <citation type="submission" date="2018-07" db="EMBL/GenBank/DDBJ databases">
        <authorList>
            <consortium name="GenomeTrakr network: Whole genome sequencing for foodborne pathogen traceback"/>
        </authorList>
    </citation>
    <scope>NUCLEOTIDE SEQUENCE [LARGE SCALE GENOMIC DNA]</scope>
    <source>
        <strain evidence="2">FDA00013282</strain>
    </source>
</reference>
<name>A0A403F9U5_SALER</name>
<dbReference type="EMBL" id="RTRY01000057">
    <property type="protein sequence ID" value="MJX49902.1"/>
    <property type="molecule type" value="Genomic_DNA"/>
</dbReference>
<feature type="region of interest" description="Disordered" evidence="1">
    <location>
        <begin position="131"/>
        <end position="150"/>
    </location>
</feature>
<dbReference type="Proteomes" id="UP000885264">
    <property type="component" value="Unassembled WGS sequence"/>
</dbReference>